<evidence type="ECO:0000313" key="3">
    <source>
        <dbReference type="EMBL" id="SCL13285.1"/>
    </source>
</evidence>
<evidence type="ECO:0000259" key="2">
    <source>
        <dbReference type="Pfam" id="PF09084"/>
    </source>
</evidence>
<keyword evidence="1" id="KW-0732">Signal</keyword>
<dbReference type="STRING" id="568872.GA0070624_0074"/>
<proteinExistence type="predicted"/>
<dbReference type="InterPro" id="IPR015168">
    <property type="entry name" value="SsuA/THI5"/>
</dbReference>
<keyword evidence="4" id="KW-1185">Reference proteome</keyword>
<gene>
    <name evidence="3" type="ORF">GA0070624_0074</name>
</gene>
<feature type="chain" id="PRO_5008744666" evidence="1">
    <location>
        <begin position="27"/>
        <end position="343"/>
    </location>
</feature>
<protein>
    <submittedName>
        <fullName evidence="3">NitT/TauT family transport system substrate-binding protein</fullName>
    </submittedName>
</protein>
<dbReference type="PANTHER" id="PTHR31528:SF3">
    <property type="entry name" value="THIAMINE BIOSYNTHESIS PROTEIN HI_0357-RELATED"/>
    <property type="match status" value="1"/>
</dbReference>
<dbReference type="EMBL" id="FMHV01000002">
    <property type="protein sequence ID" value="SCL13285.1"/>
    <property type="molecule type" value="Genomic_DNA"/>
</dbReference>
<dbReference type="OrthoDB" id="174578at2"/>
<name>A0A1C6R8C3_9ACTN</name>
<dbReference type="RefSeq" id="WP_091335576.1">
    <property type="nucleotide sequence ID" value="NZ_FMHV01000002.1"/>
</dbReference>
<reference evidence="4" key="1">
    <citation type="submission" date="2016-06" db="EMBL/GenBank/DDBJ databases">
        <authorList>
            <person name="Varghese N."/>
            <person name="Submissions Spin"/>
        </authorList>
    </citation>
    <scope>NUCLEOTIDE SEQUENCE [LARGE SCALE GENOMIC DNA]</scope>
    <source>
        <strain evidence="4">DSM 45431</strain>
    </source>
</reference>
<dbReference type="GO" id="GO:0009228">
    <property type="term" value="P:thiamine biosynthetic process"/>
    <property type="evidence" value="ECO:0007669"/>
    <property type="project" value="InterPro"/>
</dbReference>
<feature type="domain" description="SsuA/THI5-like" evidence="2">
    <location>
        <begin position="61"/>
        <end position="268"/>
    </location>
</feature>
<dbReference type="Pfam" id="PF09084">
    <property type="entry name" value="NMT1"/>
    <property type="match status" value="1"/>
</dbReference>
<sequence length="343" mass="35722">MRRLTRTVAAVALASALALTSGCSSGSDKSDDAKGAKGAALEKVTYLTSFGNFGRDSYAWVAKEKGFFKDAGFDVEIKPGQGTGSVIQTVVGGQADFGPIDLTGGLLQLGNGQAKDFVAVAAIQQRTMAAIVSVEGKNIATPKDLEGKRLADTPTSVVRNLFPTYARLAGVDASKVTWVNGEPQTLMGTLASGAVDGIGQFVVGQPTVEAVTKKKPVLLPYSNVMQDLYGNVLITSTKIAKEKPEMVKRFTAALLKGLEYALANPQEAADILKKQVPATVSTAAAQELQLMAGYVRSSNSGTALGTLDSGRVAKSIALLQGAGALKQNLTPDQIIDFNLAPKA</sequence>
<feature type="signal peptide" evidence="1">
    <location>
        <begin position="1"/>
        <end position="26"/>
    </location>
</feature>
<dbReference type="InterPro" id="IPR027939">
    <property type="entry name" value="NMT1/THI5"/>
</dbReference>
<dbReference type="Proteomes" id="UP000199413">
    <property type="component" value="Unassembled WGS sequence"/>
</dbReference>
<organism evidence="3 4">
    <name type="scientific">Micromonospora rhizosphaerae</name>
    <dbReference type="NCBI Taxonomy" id="568872"/>
    <lineage>
        <taxon>Bacteria</taxon>
        <taxon>Bacillati</taxon>
        <taxon>Actinomycetota</taxon>
        <taxon>Actinomycetes</taxon>
        <taxon>Micromonosporales</taxon>
        <taxon>Micromonosporaceae</taxon>
        <taxon>Micromonospora</taxon>
    </lineage>
</organism>
<evidence type="ECO:0000256" key="1">
    <source>
        <dbReference type="SAM" id="SignalP"/>
    </source>
</evidence>
<dbReference type="AlphaFoldDB" id="A0A1C6R8C3"/>
<dbReference type="PANTHER" id="PTHR31528">
    <property type="entry name" value="4-AMINO-5-HYDROXYMETHYL-2-METHYLPYRIMIDINE PHOSPHATE SYNTHASE THI11-RELATED"/>
    <property type="match status" value="1"/>
</dbReference>
<dbReference type="PROSITE" id="PS51257">
    <property type="entry name" value="PROKAR_LIPOPROTEIN"/>
    <property type="match status" value="1"/>
</dbReference>
<dbReference type="SUPFAM" id="SSF53850">
    <property type="entry name" value="Periplasmic binding protein-like II"/>
    <property type="match status" value="1"/>
</dbReference>
<accession>A0A1C6R8C3</accession>
<evidence type="ECO:0000313" key="4">
    <source>
        <dbReference type="Proteomes" id="UP000199413"/>
    </source>
</evidence>
<dbReference type="Gene3D" id="3.40.190.10">
    <property type="entry name" value="Periplasmic binding protein-like II"/>
    <property type="match status" value="2"/>
</dbReference>